<sequence>MGFLDNIFRLFRDQLFTTPPPLVRADLSGKTVLVVGANVGLGFEAAKHFAEMQPERLILACRSETKGQEAINLIKEQTGFQAELWLLDLAKFSSVRKFADRWEKEGGRLDILVENAAVSGFEYNQTEDGWETMLHVNYLASALHALLLLPHMIETAKKYSTTPRLVTVSSGTNHWIQFDKEILGSSSILKSLNSYDPALASSSTRSMRGRYPLTKLLNIFFTRALNDRLSTSHPTIITNAVDPAFCHSLLRRDIRSFGISLVEFIFAFPTEVGSRQLVFGAIGEDEKLRGGYVSFSKVVEPNEFISTGEGREAQERLWRETIDVFQKLDPRVQNIVRDHLSN</sequence>
<reference evidence="1 2" key="1">
    <citation type="journal article" date="2019" name="Nat. Ecol. Evol.">
        <title>Megaphylogeny resolves global patterns of mushroom evolution.</title>
        <authorList>
            <person name="Varga T."/>
            <person name="Krizsan K."/>
            <person name="Foldi C."/>
            <person name="Dima B."/>
            <person name="Sanchez-Garcia M."/>
            <person name="Sanchez-Ramirez S."/>
            <person name="Szollosi G.J."/>
            <person name="Szarkandi J.G."/>
            <person name="Papp V."/>
            <person name="Albert L."/>
            <person name="Andreopoulos W."/>
            <person name="Angelini C."/>
            <person name="Antonin V."/>
            <person name="Barry K.W."/>
            <person name="Bougher N.L."/>
            <person name="Buchanan P."/>
            <person name="Buyck B."/>
            <person name="Bense V."/>
            <person name="Catcheside P."/>
            <person name="Chovatia M."/>
            <person name="Cooper J."/>
            <person name="Damon W."/>
            <person name="Desjardin D."/>
            <person name="Finy P."/>
            <person name="Geml J."/>
            <person name="Haridas S."/>
            <person name="Hughes K."/>
            <person name="Justo A."/>
            <person name="Karasinski D."/>
            <person name="Kautmanova I."/>
            <person name="Kiss B."/>
            <person name="Kocsube S."/>
            <person name="Kotiranta H."/>
            <person name="LaButti K.M."/>
            <person name="Lechner B.E."/>
            <person name="Liimatainen K."/>
            <person name="Lipzen A."/>
            <person name="Lukacs Z."/>
            <person name="Mihaltcheva S."/>
            <person name="Morgado L.N."/>
            <person name="Niskanen T."/>
            <person name="Noordeloos M.E."/>
            <person name="Ohm R.A."/>
            <person name="Ortiz-Santana B."/>
            <person name="Ovrebo C."/>
            <person name="Racz N."/>
            <person name="Riley R."/>
            <person name="Savchenko A."/>
            <person name="Shiryaev A."/>
            <person name="Soop K."/>
            <person name="Spirin V."/>
            <person name="Szebenyi C."/>
            <person name="Tomsovsky M."/>
            <person name="Tulloss R.E."/>
            <person name="Uehling J."/>
            <person name="Grigoriev I.V."/>
            <person name="Vagvolgyi C."/>
            <person name="Papp T."/>
            <person name="Martin F.M."/>
            <person name="Miettinen O."/>
            <person name="Hibbett D.S."/>
            <person name="Nagy L.G."/>
        </authorList>
    </citation>
    <scope>NUCLEOTIDE SEQUENCE [LARGE SCALE GENOMIC DNA]</scope>
    <source>
        <strain evidence="1 2">NL-1719</strain>
    </source>
</reference>
<keyword evidence="2" id="KW-1185">Reference proteome</keyword>
<protein>
    <submittedName>
        <fullName evidence="1">Short-chain dehydrogenase</fullName>
    </submittedName>
</protein>
<proteinExistence type="predicted"/>
<evidence type="ECO:0000313" key="2">
    <source>
        <dbReference type="Proteomes" id="UP000308600"/>
    </source>
</evidence>
<gene>
    <name evidence="1" type="ORF">BDN72DRAFT_902787</name>
</gene>
<dbReference type="EMBL" id="ML208547">
    <property type="protein sequence ID" value="TFK62972.1"/>
    <property type="molecule type" value="Genomic_DNA"/>
</dbReference>
<name>A0ACD3AB80_9AGAR</name>
<accession>A0ACD3AB80</accession>
<dbReference type="Proteomes" id="UP000308600">
    <property type="component" value="Unassembled WGS sequence"/>
</dbReference>
<organism evidence="1 2">
    <name type="scientific">Pluteus cervinus</name>
    <dbReference type="NCBI Taxonomy" id="181527"/>
    <lineage>
        <taxon>Eukaryota</taxon>
        <taxon>Fungi</taxon>
        <taxon>Dikarya</taxon>
        <taxon>Basidiomycota</taxon>
        <taxon>Agaricomycotina</taxon>
        <taxon>Agaricomycetes</taxon>
        <taxon>Agaricomycetidae</taxon>
        <taxon>Agaricales</taxon>
        <taxon>Pluteineae</taxon>
        <taxon>Pluteaceae</taxon>
        <taxon>Pluteus</taxon>
    </lineage>
</organism>
<evidence type="ECO:0000313" key="1">
    <source>
        <dbReference type="EMBL" id="TFK62972.1"/>
    </source>
</evidence>